<evidence type="ECO:0000313" key="3">
    <source>
        <dbReference type="Proteomes" id="UP001187315"/>
    </source>
</evidence>
<sequence>MKETEQAFQQLEKALTGSLVLKNPDFSLPFLDSWRPHGAALPQRLTMRQVVFILTTTAIIIVIINNNTGAVLSNQVGFSFKFCTE</sequence>
<dbReference type="AlphaFoldDB" id="A0AA88T952"/>
<keyword evidence="3" id="KW-1185">Reference proteome</keyword>
<organism evidence="2 3">
    <name type="scientific">Tachysurus vachellii</name>
    <name type="common">Darkbarbel catfish</name>
    <name type="synonym">Pelteobagrus vachellii</name>
    <dbReference type="NCBI Taxonomy" id="175792"/>
    <lineage>
        <taxon>Eukaryota</taxon>
        <taxon>Metazoa</taxon>
        <taxon>Chordata</taxon>
        <taxon>Craniata</taxon>
        <taxon>Vertebrata</taxon>
        <taxon>Euteleostomi</taxon>
        <taxon>Actinopterygii</taxon>
        <taxon>Neopterygii</taxon>
        <taxon>Teleostei</taxon>
        <taxon>Ostariophysi</taxon>
        <taxon>Siluriformes</taxon>
        <taxon>Bagridae</taxon>
        <taxon>Tachysurus</taxon>
    </lineage>
</organism>
<protein>
    <submittedName>
        <fullName evidence="2">Uncharacterized protein</fullName>
    </submittedName>
</protein>
<keyword evidence="1" id="KW-0812">Transmembrane</keyword>
<keyword evidence="1" id="KW-1133">Transmembrane helix</keyword>
<name>A0AA88T952_TACVA</name>
<reference evidence="2" key="1">
    <citation type="submission" date="2023-08" db="EMBL/GenBank/DDBJ databases">
        <title>Pelteobagrus vachellii genome.</title>
        <authorList>
            <person name="Liu H."/>
        </authorList>
    </citation>
    <scope>NUCLEOTIDE SEQUENCE</scope>
    <source>
        <strain evidence="2">PRFRI_2022a</strain>
        <tissue evidence="2">Muscle</tissue>
    </source>
</reference>
<evidence type="ECO:0000256" key="1">
    <source>
        <dbReference type="SAM" id="Phobius"/>
    </source>
</evidence>
<evidence type="ECO:0000313" key="2">
    <source>
        <dbReference type="EMBL" id="KAK2866689.1"/>
    </source>
</evidence>
<dbReference type="EMBL" id="JAVHJS010000002">
    <property type="protein sequence ID" value="KAK2866689.1"/>
    <property type="molecule type" value="Genomic_DNA"/>
</dbReference>
<proteinExistence type="predicted"/>
<dbReference type="Proteomes" id="UP001187315">
    <property type="component" value="Unassembled WGS sequence"/>
</dbReference>
<accession>A0AA88T952</accession>
<keyword evidence="1" id="KW-0472">Membrane</keyword>
<comment type="caution">
    <text evidence="2">The sequence shown here is derived from an EMBL/GenBank/DDBJ whole genome shotgun (WGS) entry which is preliminary data.</text>
</comment>
<gene>
    <name evidence="2" type="ORF">Q7C36_002745</name>
</gene>
<feature type="transmembrane region" description="Helical" evidence="1">
    <location>
        <begin position="45"/>
        <end position="64"/>
    </location>
</feature>